<feature type="compositionally biased region" description="Pro residues" evidence="1">
    <location>
        <begin position="1"/>
        <end position="11"/>
    </location>
</feature>
<dbReference type="InterPro" id="IPR036388">
    <property type="entry name" value="WH-like_DNA-bd_sf"/>
</dbReference>
<dbReference type="InterPro" id="IPR041657">
    <property type="entry name" value="HTH_17"/>
</dbReference>
<dbReference type="Proteomes" id="UP001146067">
    <property type="component" value="Unassembled WGS sequence"/>
</dbReference>
<dbReference type="SUPFAM" id="SSF46955">
    <property type="entry name" value="Putative DNA-binding domain"/>
    <property type="match status" value="1"/>
</dbReference>
<evidence type="ECO:0000313" key="4">
    <source>
        <dbReference type="Proteomes" id="UP001146067"/>
    </source>
</evidence>
<accession>A0A9X3STQ5</accession>
<evidence type="ECO:0000313" key="3">
    <source>
        <dbReference type="EMBL" id="MDA1362534.1"/>
    </source>
</evidence>
<dbReference type="InterPro" id="IPR009061">
    <property type="entry name" value="DNA-bd_dom_put_sf"/>
</dbReference>
<dbReference type="Pfam" id="PF12728">
    <property type="entry name" value="HTH_17"/>
    <property type="match status" value="1"/>
</dbReference>
<feature type="region of interest" description="Disordered" evidence="1">
    <location>
        <begin position="1"/>
        <end position="34"/>
    </location>
</feature>
<gene>
    <name evidence="3" type="ORF">O1R50_23125</name>
</gene>
<dbReference type="EMBL" id="JAPZVP010000024">
    <property type="protein sequence ID" value="MDA1362534.1"/>
    <property type="molecule type" value="Genomic_DNA"/>
</dbReference>
<dbReference type="RefSeq" id="WP_270112620.1">
    <property type="nucleotide sequence ID" value="NZ_JAPZVP010000024.1"/>
</dbReference>
<feature type="compositionally biased region" description="Low complexity" evidence="1">
    <location>
        <begin position="12"/>
        <end position="27"/>
    </location>
</feature>
<comment type="caution">
    <text evidence="3">The sequence shown here is derived from an EMBL/GenBank/DDBJ whole genome shotgun (WGS) entry which is preliminary data.</text>
</comment>
<keyword evidence="4" id="KW-1185">Reference proteome</keyword>
<dbReference type="AlphaFoldDB" id="A0A9X3STQ5"/>
<dbReference type="Gene3D" id="1.10.10.10">
    <property type="entry name" value="Winged helix-like DNA-binding domain superfamily/Winged helix DNA-binding domain"/>
    <property type="match status" value="1"/>
</dbReference>
<organism evidence="3 4">
    <name type="scientific">Glycomyces luteolus</name>
    <dbReference type="NCBI Taxonomy" id="2670330"/>
    <lineage>
        <taxon>Bacteria</taxon>
        <taxon>Bacillati</taxon>
        <taxon>Actinomycetota</taxon>
        <taxon>Actinomycetes</taxon>
        <taxon>Glycomycetales</taxon>
        <taxon>Glycomycetaceae</taxon>
        <taxon>Glycomyces</taxon>
    </lineage>
</organism>
<reference evidence="3" key="1">
    <citation type="submission" date="2022-12" db="EMBL/GenBank/DDBJ databases">
        <title>Gycomyces niveus sp.nov.,a novel actinomycete isolated from soil in Shouguan.</title>
        <authorList>
            <person name="Yang X."/>
        </authorList>
    </citation>
    <scope>NUCLEOTIDE SEQUENCE</scope>
    <source>
        <strain evidence="3">NEAU-A15</strain>
    </source>
</reference>
<evidence type="ECO:0000259" key="2">
    <source>
        <dbReference type="Pfam" id="PF12728"/>
    </source>
</evidence>
<feature type="domain" description="Helix-turn-helix" evidence="2">
    <location>
        <begin position="62"/>
        <end position="110"/>
    </location>
</feature>
<proteinExistence type="predicted"/>
<sequence>MPHGTAPPPFTPRGLRSRPNSPPSSASADRDSLRCPCHTQGATACTTHPTTGTNTELESLWSIDQVAAYLKVPVQTLRAWRKHRTGPPAARIGKHLRYDPAHVRSWVADRVREASDD</sequence>
<evidence type="ECO:0000256" key="1">
    <source>
        <dbReference type="SAM" id="MobiDB-lite"/>
    </source>
</evidence>
<name>A0A9X3STQ5_9ACTN</name>
<protein>
    <submittedName>
        <fullName evidence="3">Helix-turn-helix domain-containing protein</fullName>
    </submittedName>
</protein>